<name>A0AA37TTS2_9RHOB</name>
<dbReference type="Proteomes" id="UP001157355">
    <property type="component" value="Unassembled WGS sequence"/>
</dbReference>
<evidence type="ECO:0000313" key="3">
    <source>
        <dbReference type="Proteomes" id="UP001157355"/>
    </source>
</evidence>
<accession>A0AA37TTS2</accession>
<keyword evidence="1" id="KW-0812">Transmembrane</keyword>
<dbReference type="PANTHER" id="PTHR41532:SF1">
    <property type="entry name" value="FIXS PROTEIN"/>
    <property type="match status" value="1"/>
</dbReference>
<dbReference type="PANTHER" id="PTHR41532">
    <property type="entry name" value="FIXS PROTEIN"/>
    <property type="match status" value="1"/>
</dbReference>
<evidence type="ECO:0000256" key="1">
    <source>
        <dbReference type="SAM" id="Phobius"/>
    </source>
</evidence>
<keyword evidence="1" id="KW-0472">Membrane</keyword>
<comment type="caution">
    <text evidence="2">The sequence shown here is derived from an EMBL/GenBank/DDBJ whole genome shotgun (WGS) entry which is preliminary data.</text>
</comment>
<sequence>MQILSVLIPVSLALGGAGLIGFLWALSSRQFEDPSGDANRILMKDWDERPKR</sequence>
<dbReference type="AlphaFoldDB" id="A0AA37TTS2"/>
<protein>
    <submittedName>
        <fullName evidence="2">Cytochrome oxidase maturation protein, cbb3-type</fullName>
    </submittedName>
</protein>
<reference evidence="2 3" key="1">
    <citation type="journal article" date="2014" name="Int. J. Syst. Evol. Microbiol.">
        <title>Complete genome sequence of Corynebacterium casei LMG S-19264T (=DSM 44701T), isolated from a smear-ripened cheese.</title>
        <authorList>
            <consortium name="US DOE Joint Genome Institute (JGI-PGF)"/>
            <person name="Walter F."/>
            <person name="Albersmeier A."/>
            <person name="Kalinowski J."/>
            <person name="Ruckert C."/>
        </authorList>
    </citation>
    <scope>NUCLEOTIDE SEQUENCE [LARGE SCALE GENOMIC DNA]</scope>
    <source>
        <strain evidence="2 3">NBRC 111766</strain>
    </source>
</reference>
<dbReference type="NCBIfam" id="TIGR00847">
    <property type="entry name" value="ccoS"/>
    <property type="match status" value="1"/>
</dbReference>
<evidence type="ECO:0000313" key="2">
    <source>
        <dbReference type="EMBL" id="GLS85725.1"/>
    </source>
</evidence>
<gene>
    <name evidence="2" type="primary">rdxS</name>
    <name evidence="2" type="ORF">GCM10010873_06990</name>
</gene>
<dbReference type="EMBL" id="BSPP01000004">
    <property type="protein sequence ID" value="GLS85725.1"/>
    <property type="molecule type" value="Genomic_DNA"/>
</dbReference>
<dbReference type="Pfam" id="PF03597">
    <property type="entry name" value="FixS"/>
    <property type="match status" value="1"/>
</dbReference>
<organism evidence="2 3">
    <name type="scientific">Cypionkella aquatica</name>
    <dbReference type="NCBI Taxonomy" id="1756042"/>
    <lineage>
        <taxon>Bacteria</taxon>
        <taxon>Pseudomonadati</taxon>
        <taxon>Pseudomonadota</taxon>
        <taxon>Alphaproteobacteria</taxon>
        <taxon>Rhodobacterales</taxon>
        <taxon>Paracoccaceae</taxon>
        <taxon>Cypionkella</taxon>
    </lineage>
</organism>
<proteinExistence type="predicted"/>
<feature type="transmembrane region" description="Helical" evidence="1">
    <location>
        <begin position="6"/>
        <end position="26"/>
    </location>
</feature>
<dbReference type="RefSeq" id="WP_284324586.1">
    <property type="nucleotide sequence ID" value="NZ_BSPP01000004.1"/>
</dbReference>
<keyword evidence="1" id="KW-1133">Transmembrane helix</keyword>
<keyword evidence="3" id="KW-1185">Reference proteome</keyword>
<dbReference type="InterPro" id="IPR004714">
    <property type="entry name" value="Cyt_oxidase_maturation_cbb3"/>
</dbReference>